<dbReference type="Proteomes" id="UP000195221">
    <property type="component" value="Unassembled WGS sequence"/>
</dbReference>
<organism evidence="1 2">
    <name type="scientific">Caballeronia sordidicola</name>
    <name type="common">Burkholderia sordidicola</name>
    <dbReference type="NCBI Taxonomy" id="196367"/>
    <lineage>
        <taxon>Bacteria</taxon>
        <taxon>Pseudomonadati</taxon>
        <taxon>Pseudomonadota</taxon>
        <taxon>Betaproteobacteria</taxon>
        <taxon>Burkholderiales</taxon>
        <taxon>Burkholderiaceae</taxon>
        <taxon>Caballeronia</taxon>
    </lineage>
</organism>
<dbReference type="EMBL" id="NBTZ01000123">
    <property type="protein sequence ID" value="OTP68798.1"/>
    <property type="molecule type" value="Genomic_DNA"/>
</dbReference>
<gene>
    <name evidence="1" type="ORF">PAMC26577_32255</name>
</gene>
<reference evidence="1 2" key="1">
    <citation type="submission" date="2017-03" db="EMBL/GenBank/DDBJ databases">
        <title>Genome analysis of strain PAMC 26577.</title>
        <authorList>
            <person name="Oh H.-M."/>
            <person name="Yang J.-A."/>
        </authorList>
    </citation>
    <scope>NUCLEOTIDE SEQUENCE [LARGE SCALE GENOMIC DNA]</scope>
    <source>
        <strain evidence="1 2">PAMC 26577</strain>
    </source>
</reference>
<accession>A0A242MBX6</accession>
<proteinExistence type="predicted"/>
<comment type="caution">
    <text evidence="1">The sequence shown here is derived from an EMBL/GenBank/DDBJ whole genome shotgun (WGS) entry which is preliminary data.</text>
</comment>
<protein>
    <submittedName>
        <fullName evidence="1">Uncharacterized protein</fullName>
    </submittedName>
</protein>
<evidence type="ECO:0000313" key="2">
    <source>
        <dbReference type="Proteomes" id="UP000195221"/>
    </source>
</evidence>
<sequence>MLSCLATVHPGSFLWDICSRGTSTMIVNMREIRRLMPSAE</sequence>
<evidence type="ECO:0000313" key="1">
    <source>
        <dbReference type="EMBL" id="OTP68798.1"/>
    </source>
</evidence>
<dbReference type="AlphaFoldDB" id="A0A242MBX6"/>
<name>A0A242MBX6_CABSO</name>